<dbReference type="InterPro" id="IPR025640">
    <property type="entry name" value="GYF_2"/>
</dbReference>
<gene>
    <name evidence="3" type="ORF">METZ01_LOCUS389516</name>
</gene>
<feature type="non-terminal residue" evidence="3">
    <location>
        <position position="169"/>
    </location>
</feature>
<keyword evidence="1" id="KW-1133">Transmembrane helix</keyword>
<keyword evidence="1" id="KW-0812">Transmembrane</keyword>
<dbReference type="EMBL" id="UINC01146117">
    <property type="protein sequence ID" value="SVD36662.1"/>
    <property type="molecule type" value="Genomic_DNA"/>
</dbReference>
<name>A0A382UR27_9ZZZZ</name>
<protein>
    <recommendedName>
        <fullName evidence="2">GYF domain-containing protein</fullName>
    </recommendedName>
</protein>
<sequence length="169" mass="17484">MQIQIDRQGQQFGPYTMEQVQQYLADGTLLPTDFAWHEGLSGWVPLSELVGAGAVRSSATGGSKAAIIKIVAIVALVAGLGVGGYFLYPTIAGWFSGGTTAAGDKNGTKTASDGWETMPNGAPIVGGADLIAQIKVGEIFNSPMAQQELMKNPEAGDVIATMQQLAGIA</sequence>
<feature type="domain" description="GYF" evidence="2">
    <location>
        <begin position="7"/>
        <end position="49"/>
    </location>
</feature>
<organism evidence="3">
    <name type="scientific">marine metagenome</name>
    <dbReference type="NCBI Taxonomy" id="408172"/>
    <lineage>
        <taxon>unclassified sequences</taxon>
        <taxon>metagenomes</taxon>
        <taxon>ecological metagenomes</taxon>
    </lineage>
</organism>
<dbReference type="Pfam" id="PF14237">
    <property type="entry name" value="GYF_2"/>
    <property type="match status" value="1"/>
</dbReference>
<proteinExistence type="predicted"/>
<keyword evidence="1" id="KW-0472">Membrane</keyword>
<evidence type="ECO:0000313" key="3">
    <source>
        <dbReference type="EMBL" id="SVD36662.1"/>
    </source>
</evidence>
<feature type="transmembrane region" description="Helical" evidence="1">
    <location>
        <begin position="66"/>
        <end position="88"/>
    </location>
</feature>
<accession>A0A382UR27</accession>
<reference evidence="3" key="1">
    <citation type="submission" date="2018-05" db="EMBL/GenBank/DDBJ databases">
        <authorList>
            <person name="Lanie J.A."/>
            <person name="Ng W.-L."/>
            <person name="Kazmierczak K.M."/>
            <person name="Andrzejewski T.M."/>
            <person name="Davidsen T.M."/>
            <person name="Wayne K.J."/>
            <person name="Tettelin H."/>
            <person name="Glass J.I."/>
            <person name="Rusch D."/>
            <person name="Podicherti R."/>
            <person name="Tsui H.-C.T."/>
            <person name="Winkler M.E."/>
        </authorList>
    </citation>
    <scope>NUCLEOTIDE SEQUENCE</scope>
</reference>
<evidence type="ECO:0000259" key="2">
    <source>
        <dbReference type="Pfam" id="PF14237"/>
    </source>
</evidence>
<evidence type="ECO:0000256" key="1">
    <source>
        <dbReference type="SAM" id="Phobius"/>
    </source>
</evidence>
<dbReference type="AlphaFoldDB" id="A0A382UR27"/>